<accession>C4Z6G0</accession>
<dbReference type="HOGENOM" id="CLU_076051_0_0_9"/>
<dbReference type="KEGG" id="eel:EUBELI_20407"/>
<dbReference type="EMBL" id="CP001106">
    <property type="protein sequence ID" value="ACR73552.1"/>
    <property type="molecule type" value="Genomic_DNA"/>
</dbReference>
<evidence type="ECO:0000259" key="1">
    <source>
        <dbReference type="Pfam" id="PF07179"/>
    </source>
</evidence>
<dbReference type="Pfam" id="PF07179">
    <property type="entry name" value="SseB"/>
    <property type="match status" value="1"/>
</dbReference>
<dbReference type="RefSeq" id="WP_012740680.1">
    <property type="nucleotide sequence ID" value="NC_012780.1"/>
</dbReference>
<dbReference type="InterPro" id="IPR009839">
    <property type="entry name" value="SseB_N"/>
</dbReference>
<dbReference type="AlphaFoldDB" id="C4Z6G0"/>
<proteinExistence type="predicted"/>
<evidence type="ECO:0000313" key="3">
    <source>
        <dbReference type="Proteomes" id="UP000001476"/>
    </source>
</evidence>
<protein>
    <recommendedName>
        <fullName evidence="1">SseB protein N-terminal domain-containing protein</fullName>
    </recommendedName>
</protein>
<gene>
    <name evidence="2" type="ordered locus">EUBELI_20407</name>
</gene>
<feature type="domain" description="SseB protein N-terminal" evidence="1">
    <location>
        <begin position="213"/>
        <end position="301"/>
    </location>
</feature>
<name>C4Z6G0_LACE2</name>
<dbReference type="GeneID" id="41357127"/>
<dbReference type="eggNOG" id="ENOG502ZBU1">
    <property type="taxonomic scope" value="Bacteria"/>
</dbReference>
<evidence type="ECO:0000313" key="2">
    <source>
        <dbReference type="EMBL" id="ACR73552.1"/>
    </source>
</evidence>
<sequence length="317" mass="36392">MDSTKAQDITRHIFKDEDKGCEYIKNLALSDSVEVLTKIIPALINEAEEKKNVNDAGYFSWLNDIYRKIVIEKLMNAEHLWTIYCDNTGYPYVVDNDIVVLYDYANHLKVEERLKKYGFSISFGIEDGQGIMSEVGHMYRNGIKNIRFIDGRDNMLTISREEIATYDMFFKDEYVTNPALQNALISFFQEFRKDKVDDNSPVLASKETDLKVALRNADFMVPCTKEETDDSVSIAHPYVDITDKVEHKEGEQVLALPVFTDGIELDKCYFDKHENMLYTYMELLKSVTEIGASGIVINPLGVSYYVPLDIMKKIIAD</sequence>
<dbReference type="Proteomes" id="UP000001476">
    <property type="component" value="Plasmid pEubeli2"/>
</dbReference>
<keyword evidence="3" id="KW-1185">Reference proteome</keyword>
<organism evidence="2 3">
    <name type="scientific">Lachnospira eligens (strain ATCC 27750 / DSM 3376 / VPI C15-48 / C15-B4)</name>
    <name type="common">Eubacterium eligens</name>
    <dbReference type="NCBI Taxonomy" id="515620"/>
    <lineage>
        <taxon>Bacteria</taxon>
        <taxon>Bacillati</taxon>
        <taxon>Bacillota</taxon>
        <taxon>Clostridia</taxon>
        <taxon>Lachnospirales</taxon>
        <taxon>Lachnospiraceae</taxon>
        <taxon>Lachnospira</taxon>
    </lineage>
</organism>
<keyword evidence="2" id="KW-0614">Plasmid</keyword>
<geneLocation type="plasmid" evidence="3">
    <name>pEubeli2</name>
</geneLocation>
<reference evidence="2 3" key="1">
    <citation type="journal article" date="2009" name="Proc. Natl. Acad. Sci. U.S.A.">
        <title>Characterizing a model human gut microbiota composed of members of its two dominant bacterial phyla.</title>
        <authorList>
            <person name="Mahowald M.A."/>
            <person name="Rey F.E."/>
            <person name="Seedorf H."/>
            <person name="Turnbaugh P.J."/>
            <person name="Fulton R.S."/>
            <person name="Wollam A."/>
            <person name="Shah N."/>
            <person name="Wang C."/>
            <person name="Magrini V."/>
            <person name="Wilson R.K."/>
            <person name="Cantarel B.L."/>
            <person name="Coutinho P.M."/>
            <person name="Henrissat B."/>
            <person name="Crock L.W."/>
            <person name="Russell A."/>
            <person name="Verberkmoes N.C."/>
            <person name="Hettich R.L."/>
            <person name="Gordon J.I."/>
        </authorList>
    </citation>
    <scope>NUCLEOTIDE SEQUENCE [LARGE SCALE GENOMIC DNA]</scope>
    <source>
        <strain evidence="3">ATCC 27750 / DSM 3376 / VPI C15-48 / C15-B4</strain>
        <plasmid evidence="2">unnamed</plasmid>
    </source>
</reference>